<dbReference type="NCBIfam" id="NF040785">
    <property type="entry name" value="CD3324_fam"/>
    <property type="match status" value="1"/>
</dbReference>
<dbReference type="Gene3D" id="1.10.10.60">
    <property type="entry name" value="Homeodomain-like"/>
    <property type="match status" value="1"/>
</dbReference>
<dbReference type="PANTHER" id="PTHR37812">
    <property type="entry name" value="MU-LIKE PROPHAGE FLUMU PROTEIN C"/>
    <property type="match status" value="1"/>
</dbReference>
<dbReference type="InterPro" id="IPR049739">
    <property type="entry name" value="YraL-like"/>
</dbReference>
<dbReference type="Proteomes" id="UP000773462">
    <property type="component" value="Unassembled WGS sequence"/>
</dbReference>
<protein>
    <submittedName>
        <fullName evidence="1">Mor family transcriptional regulator</fullName>
    </submittedName>
</protein>
<dbReference type="SUPFAM" id="SSF46689">
    <property type="entry name" value="Homeodomain-like"/>
    <property type="match status" value="1"/>
</dbReference>
<dbReference type="InterPro" id="IPR052411">
    <property type="entry name" value="c-mor_Regulatory_Protein"/>
</dbReference>
<keyword evidence="2" id="KW-1185">Reference proteome</keyword>
<dbReference type="EMBL" id="JAGGLV010000009">
    <property type="protein sequence ID" value="MBP2113023.1"/>
    <property type="molecule type" value="Genomic_DNA"/>
</dbReference>
<evidence type="ECO:0000313" key="2">
    <source>
        <dbReference type="Proteomes" id="UP000773462"/>
    </source>
</evidence>
<accession>A0ABS4NSI5</accession>
<reference evidence="1 2" key="1">
    <citation type="submission" date="2021-03" db="EMBL/GenBank/DDBJ databases">
        <title>Genomic Encyclopedia of Type Strains, Phase IV (KMG-IV): sequencing the most valuable type-strain genomes for metagenomic binning, comparative biology and taxonomic classification.</title>
        <authorList>
            <person name="Goeker M."/>
        </authorList>
    </citation>
    <scope>NUCLEOTIDE SEQUENCE [LARGE SCALE GENOMIC DNA]</scope>
    <source>
        <strain evidence="1 2">DSM 101953</strain>
    </source>
</reference>
<dbReference type="RefSeq" id="WP_209874583.1">
    <property type="nucleotide sequence ID" value="NZ_JAGGLV010000009.1"/>
</dbReference>
<comment type="caution">
    <text evidence="1">The sequence shown here is derived from an EMBL/GenBank/DDBJ whole genome shotgun (WGS) entry which is preliminary data.</text>
</comment>
<sequence>MQCINAAKLLPDHLLKEIQQYIQGEALYIPTCKSKRRKWGESSGAADYYKVRNAEIRSRFQEGAELYQLCEQYGLSIDSIRKIVYSKNPQS</sequence>
<gene>
    <name evidence="1" type="ORF">J2Z70_003177</name>
</gene>
<evidence type="ECO:0000313" key="1">
    <source>
        <dbReference type="EMBL" id="MBP2113023.1"/>
    </source>
</evidence>
<proteinExistence type="predicted"/>
<name>A0ABS4NSI5_9BACL</name>
<organism evidence="1 2">
    <name type="scientific">Paenibacillus silagei</name>
    <dbReference type="NCBI Taxonomy" id="1670801"/>
    <lineage>
        <taxon>Bacteria</taxon>
        <taxon>Bacillati</taxon>
        <taxon>Bacillota</taxon>
        <taxon>Bacilli</taxon>
        <taxon>Bacillales</taxon>
        <taxon>Paenibacillaceae</taxon>
        <taxon>Paenibacillus</taxon>
    </lineage>
</organism>
<dbReference type="PANTHER" id="PTHR37812:SF1">
    <property type="entry name" value="MU-LIKE PROPHAGE FLUMU PROTEIN C"/>
    <property type="match status" value="1"/>
</dbReference>
<dbReference type="InterPro" id="IPR009057">
    <property type="entry name" value="Homeodomain-like_sf"/>
</dbReference>